<dbReference type="EMBL" id="MJIC01000014">
    <property type="protein sequence ID" value="OFI34121.1"/>
    <property type="molecule type" value="Genomic_DNA"/>
</dbReference>
<organism evidence="2 3">
    <name type="scientific">Alteromonas lipolytica</name>
    <dbReference type="NCBI Taxonomy" id="1856405"/>
    <lineage>
        <taxon>Bacteria</taxon>
        <taxon>Pseudomonadati</taxon>
        <taxon>Pseudomonadota</taxon>
        <taxon>Gammaproteobacteria</taxon>
        <taxon>Alteromonadales</taxon>
        <taxon>Alteromonadaceae</taxon>
        <taxon>Alteromonas/Salinimonas group</taxon>
        <taxon>Alteromonas</taxon>
    </lineage>
</organism>
<dbReference type="AlphaFoldDB" id="A0A1E8FDX7"/>
<dbReference type="Proteomes" id="UP000176037">
    <property type="component" value="Unassembled WGS sequence"/>
</dbReference>
<sequence>MKKLMLITALAAPLLLSGCVISVGGDDGEHYQASWEQREYNNRKHISNLEVNAHFEDVTRKMGVADFNEMLGEGDHVYRILFYRTQRTEDDGITTKDECTPLVFKDNRLIGWGEEALRKI</sequence>
<dbReference type="InterPro" id="IPR021534">
    <property type="entry name" value="DUF3192"/>
</dbReference>
<evidence type="ECO:0000313" key="2">
    <source>
        <dbReference type="EMBL" id="OFI34121.1"/>
    </source>
</evidence>
<feature type="chain" id="PRO_5009214103" description="DUF3192 domain-containing protein" evidence="1">
    <location>
        <begin position="26"/>
        <end position="120"/>
    </location>
</feature>
<evidence type="ECO:0000313" key="3">
    <source>
        <dbReference type="Proteomes" id="UP000176037"/>
    </source>
</evidence>
<keyword evidence="3" id="KW-1185">Reference proteome</keyword>
<proteinExistence type="predicted"/>
<protein>
    <recommendedName>
        <fullName evidence="4">DUF3192 domain-containing protein</fullName>
    </recommendedName>
</protein>
<dbReference type="STRING" id="1856405.BFC17_21490"/>
<accession>A0A1E8FDX7</accession>
<comment type="caution">
    <text evidence="2">The sequence shown here is derived from an EMBL/GenBank/DDBJ whole genome shotgun (WGS) entry which is preliminary data.</text>
</comment>
<dbReference type="RefSeq" id="WP_070177049.1">
    <property type="nucleotide sequence ID" value="NZ_BMJR01000003.1"/>
</dbReference>
<feature type="signal peptide" evidence="1">
    <location>
        <begin position="1"/>
        <end position="25"/>
    </location>
</feature>
<keyword evidence="1" id="KW-0732">Signal</keyword>
<evidence type="ECO:0000256" key="1">
    <source>
        <dbReference type="SAM" id="SignalP"/>
    </source>
</evidence>
<gene>
    <name evidence="2" type="ORF">BFC17_21490</name>
</gene>
<reference evidence="2 3" key="1">
    <citation type="submission" date="2016-09" db="EMBL/GenBank/DDBJ databases">
        <title>Alteromonas lipolytica, a new species isolated from sea water.</title>
        <authorList>
            <person name="Wu Y.-H."/>
            <person name="Cheng H."/>
            <person name="Xu X.-W."/>
        </authorList>
    </citation>
    <scope>NUCLEOTIDE SEQUENCE [LARGE SCALE GENOMIC DNA]</scope>
    <source>
        <strain evidence="2 3">JW12</strain>
    </source>
</reference>
<dbReference type="OrthoDB" id="6399368at2"/>
<name>A0A1E8FDX7_9ALTE</name>
<dbReference type="PROSITE" id="PS51257">
    <property type="entry name" value="PROKAR_LIPOPROTEIN"/>
    <property type="match status" value="1"/>
</dbReference>
<evidence type="ECO:0008006" key="4">
    <source>
        <dbReference type="Google" id="ProtNLM"/>
    </source>
</evidence>
<dbReference type="Pfam" id="PF11399">
    <property type="entry name" value="DUF3192"/>
    <property type="match status" value="1"/>
</dbReference>